<evidence type="ECO:0000313" key="2">
    <source>
        <dbReference type="EMBL" id="GMH08511.1"/>
    </source>
</evidence>
<name>A0AAD3SCZ9_NEPGR</name>
<dbReference type="InterPro" id="IPR014002">
    <property type="entry name" value="Agenet_dom_plant"/>
</dbReference>
<comment type="caution">
    <text evidence="2">The sequence shown here is derived from an EMBL/GenBank/DDBJ whole genome shotgun (WGS) entry which is preliminary data.</text>
</comment>
<accession>A0AAD3SCZ9</accession>
<evidence type="ECO:0000259" key="1">
    <source>
        <dbReference type="SMART" id="SM00743"/>
    </source>
</evidence>
<keyword evidence="3" id="KW-1185">Reference proteome</keyword>
<dbReference type="Pfam" id="PF05641">
    <property type="entry name" value="Agenet"/>
    <property type="match status" value="1"/>
</dbReference>
<feature type="domain" description="Agenet" evidence="1">
    <location>
        <begin position="138"/>
        <end position="198"/>
    </location>
</feature>
<protein>
    <recommendedName>
        <fullName evidence="1">Agenet domain-containing protein</fullName>
    </recommendedName>
</protein>
<sequence>MKFHSDDIPRCRRGCVEAYCLGEVVDIYKMAEDQPLPFKVGQLAESRSFVIGFRSAWFRCKIKKVLGKRSPVHYAMEYFDFPDEKIRSVRLYQKPPKKSNTREEKLELMVRPHYPVIYRESEMPDVGTISEVIVVTDCAWKVGDLVDWFTDGCFWSGRVTEIVDDNMVKIELPEPPIGEGSVYEVFCKDLRPSLDWSPEFGWTIPESMATEKGHVCARLIQPVGQARSLMPVNTTQHYRGNDILKHSTIISEDEMQAPATNADVDVGYSDIGKSSCSDCISSSCVKDVSAEVPRPTLGNEQYSDNETSKKLRLDESIPINSLSSDSIESTIMDLEELHGIFWNTLEFPPHKMKIDMNVVRCIGA</sequence>
<dbReference type="PANTHER" id="PTHR36805">
    <property type="entry name" value="AGENET DOMAIN-CONTAINING PROTEIN"/>
    <property type="match status" value="1"/>
</dbReference>
<dbReference type="EMBL" id="BSYO01000008">
    <property type="protein sequence ID" value="GMH08511.1"/>
    <property type="molecule type" value="Genomic_DNA"/>
</dbReference>
<dbReference type="PANTHER" id="PTHR36805:SF7">
    <property type="entry name" value="AGENET DOMAIN-CONTAINING PROTEIN"/>
    <property type="match status" value="1"/>
</dbReference>
<dbReference type="InterPro" id="IPR008395">
    <property type="entry name" value="Agenet-like_dom"/>
</dbReference>
<gene>
    <name evidence="2" type="ORF">Nepgr_010351</name>
</gene>
<proteinExistence type="predicted"/>
<dbReference type="Proteomes" id="UP001279734">
    <property type="component" value="Unassembled WGS sequence"/>
</dbReference>
<dbReference type="AlphaFoldDB" id="A0AAD3SCZ9"/>
<dbReference type="SMART" id="SM00743">
    <property type="entry name" value="Agenet"/>
    <property type="match status" value="1"/>
</dbReference>
<evidence type="ECO:0000313" key="3">
    <source>
        <dbReference type="Proteomes" id="UP001279734"/>
    </source>
</evidence>
<reference evidence="2" key="1">
    <citation type="submission" date="2023-05" db="EMBL/GenBank/DDBJ databases">
        <title>Nepenthes gracilis genome sequencing.</title>
        <authorList>
            <person name="Fukushima K."/>
        </authorList>
    </citation>
    <scope>NUCLEOTIDE SEQUENCE</scope>
    <source>
        <strain evidence="2">SING2019-196</strain>
    </source>
</reference>
<organism evidence="2 3">
    <name type="scientific">Nepenthes gracilis</name>
    <name type="common">Slender pitcher plant</name>
    <dbReference type="NCBI Taxonomy" id="150966"/>
    <lineage>
        <taxon>Eukaryota</taxon>
        <taxon>Viridiplantae</taxon>
        <taxon>Streptophyta</taxon>
        <taxon>Embryophyta</taxon>
        <taxon>Tracheophyta</taxon>
        <taxon>Spermatophyta</taxon>
        <taxon>Magnoliopsida</taxon>
        <taxon>eudicotyledons</taxon>
        <taxon>Gunneridae</taxon>
        <taxon>Pentapetalae</taxon>
        <taxon>Caryophyllales</taxon>
        <taxon>Nepenthaceae</taxon>
        <taxon>Nepenthes</taxon>
    </lineage>
</organism>